<evidence type="ECO:0000256" key="8">
    <source>
        <dbReference type="ARBA" id="ARBA00023133"/>
    </source>
</evidence>
<evidence type="ECO:0000256" key="6">
    <source>
        <dbReference type="ARBA" id="ARBA00016519"/>
    </source>
</evidence>
<feature type="domain" description="Porphobilinogen deaminase C-terminal" evidence="14">
    <location>
        <begin position="294"/>
        <end position="370"/>
    </location>
</feature>
<dbReference type="InterPro" id="IPR036803">
    <property type="entry name" value="Porphobilinogen_deaminase_C_sf"/>
</dbReference>
<dbReference type="InterPro" id="IPR022419">
    <property type="entry name" value="Porphobilin_deaminase_cofac_BS"/>
</dbReference>
<evidence type="ECO:0000256" key="5">
    <source>
        <dbReference type="ARBA" id="ARBA00012655"/>
    </source>
</evidence>
<evidence type="ECO:0000313" key="15">
    <source>
        <dbReference type="EMBL" id="KAF2453638.1"/>
    </source>
</evidence>
<dbReference type="AlphaFoldDB" id="A0A6A6NPM7"/>
<evidence type="ECO:0000256" key="11">
    <source>
        <dbReference type="ARBA" id="ARBA00033064"/>
    </source>
</evidence>
<feature type="domain" description="Porphobilinogen deaminase N-terminal" evidence="13">
    <location>
        <begin position="20"/>
        <end position="279"/>
    </location>
</feature>
<dbReference type="OrthoDB" id="564646at2759"/>
<evidence type="ECO:0000256" key="12">
    <source>
        <dbReference type="ARBA" id="ARBA00048169"/>
    </source>
</evidence>
<accession>A0A6A6NPM7</accession>
<dbReference type="PANTHER" id="PTHR11557:SF0">
    <property type="entry name" value="PORPHOBILINOGEN DEAMINASE"/>
    <property type="match status" value="1"/>
</dbReference>
<dbReference type="GO" id="GO:0004418">
    <property type="term" value="F:hydroxymethylbilane synthase activity"/>
    <property type="evidence" value="ECO:0007669"/>
    <property type="project" value="UniProtKB-EC"/>
</dbReference>
<dbReference type="GO" id="GO:0006782">
    <property type="term" value="P:protoporphyrinogen IX biosynthetic process"/>
    <property type="evidence" value="ECO:0007669"/>
    <property type="project" value="UniProtKB-UniPathway"/>
</dbReference>
<evidence type="ECO:0000259" key="14">
    <source>
        <dbReference type="Pfam" id="PF03900"/>
    </source>
</evidence>
<comment type="function">
    <text evidence="2">Tetrapolymerization of the monopyrrole PBG into the hydroxymethylbilane pre-uroporphyrinogen in several discrete steps.</text>
</comment>
<dbReference type="FunFam" id="3.30.160.40:FF:000002">
    <property type="entry name" value="Porphobilinogen deaminase"/>
    <property type="match status" value="1"/>
</dbReference>
<dbReference type="Pfam" id="PF03900">
    <property type="entry name" value="Porphobil_deamC"/>
    <property type="match status" value="1"/>
</dbReference>
<protein>
    <recommendedName>
        <fullName evidence="6">Porphobilinogen deaminase</fullName>
        <ecNumber evidence="5">2.5.1.61</ecNumber>
    </recommendedName>
    <alternativeName>
        <fullName evidence="11">Hydroxymethylbilane synthase</fullName>
    </alternativeName>
    <alternativeName>
        <fullName evidence="10">Pre-uroporphyrinogen synthase</fullName>
    </alternativeName>
</protein>
<name>A0A6A6NPM7_9PEZI</name>
<dbReference type="GO" id="GO:0005737">
    <property type="term" value="C:cytoplasm"/>
    <property type="evidence" value="ECO:0007669"/>
    <property type="project" value="TreeGrafter"/>
</dbReference>
<comment type="cofactor">
    <cofactor evidence="1">
        <name>dipyrromethane</name>
        <dbReference type="ChEBI" id="CHEBI:60342"/>
    </cofactor>
</comment>
<dbReference type="PRINTS" id="PR00151">
    <property type="entry name" value="PORPHBDMNASE"/>
</dbReference>
<dbReference type="SUPFAM" id="SSF54782">
    <property type="entry name" value="Porphobilinogen deaminase (hydroxymethylbilane synthase), C-terminal domain"/>
    <property type="match status" value="1"/>
</dbReference>
<comment type="similarity">
    <text evidence="4">Belongs to the HMBS family.</text>
</comment>
<evidence type="ECO:0000313" key="16">
    <source>
        <dbReference type="Proteomes" id="UP000799766"/>
    </source>
</evidence>
<dbReference type="Gene3D" id="3.30.160.40">
    <property type="entry name" value="Porphobilinogen deaminase, C-terminal domain"/>
    <property type="match status" value="1"/>
</dbReference>
<evidence type="ECO:0000259" key="13">
    <source>
        <dbReference type="Pfam" id="PF01379"/>
    </source>
</evidence>
<dbReference type="UniPathway" id="UPA00251">
    <property type="reaction ID" value="UER00319"/>
</dbReference>
<evidence type="ECO:0000256" key="9">
    <source>
        <dbReference type="ARBA" id="ARBA00023244"/>
    </source>
</evidence>
<dbReference type="EMBL" id="MU001696">
    <property type="protein sequence ID" value="KAF2453638.1"/>
    <property type="molecule type" value="Genomic_DNA"/>
</dbReference>
<evidence type="ECO:0000256" key="4">
    <source>
        <dbReference type="ARBA" id="ARBA00005638"/>
    </source>
</evidence>
<dbReference type="InterPro" id="IPR000860">
    <property type="entry name" value="HemC"/>
</dbReference>
<dbReference type="FunFam" id="3.40.190.10:FF:000086">
    <property type="entry name" value="Probable porphobilinogen deaminase"/>
    <property type="match status" value="1"/>
</dbReference>
<dbReference type="EC" id="2.5.1.61" evidence="5"/>
<dbReference type="PROSITE" id="PS00533">
    <property type="entry name" value="PORPHOBILINOGEN_DEAM"/>
    <property type="match status" value="1"/>
</dbReference>
<keyword evidence="16" id="KW-1185">Reference proteome</keyword>
<comment type="catalytic activity">
    <reaction evidence="12">
        <text>4 porphobilinogen + H2O = hydroxymethylbilane + 4 NH4(+)</text>
        <dbReference type="Rhea" id="RHEA:13185"/>
        <dbReference type="ChEBI" id="CHEBI:15377"/>
        <dbReference type="ChEBI" id="CHEBI:28938"/>
        <dbReference type="ChEBI" id="CHEBI:57845"/>
        <dbReference type="ChEBI" id="CHEBI:58126"/>
        <dbReference type="EC" id="2.5.1.61"/>
    </reaction>
</comment>
<sequence length="396" mass="42527">MASVTEFPAAPAERPALAPIRVGTRRSDLARIQTDIVVRALMEAFPDRQCEVHAMATMGDKNQVTALHDFGAKSLWTHELEAALAQGQLDLIVHSLKDMPTTLPPNMILGAITTRHDARDALVLSKHLMSALESATAAPSIPKDLLTAPSILASLPEGSVIGTSSVRRSAQLARLHPHLRFESVRGNIGTRLSKLDDKDGPYVAIILASAGLERMNWSARISRYLTSRGEEDREGRLFGSDESVKERREASGPPFRGVLHAVGQGALGIEIRGDDEAMQGMLAKVACVRSTLAGLAERSLMRMLEGGCSVPIGVETEWVHSSTTSRETLAMRAIVASLDGKQVAEVELTEDVGNNQEAELFGKKVAQALVENGAGPILDAIIKEREAGEASRTAEI</sequence>
<reference evidence="15" key="1">
    <citation type="journal article" date="2020" name="Stud. Mycol.">
        <title>101 Dothideomycetes genomes: a test case for predicting lifestyles and emergence of pathogens.</title>
        <authorList>
            <person name="Haridas S."/>
            <person name="Albert R."/>
            <person name="Binder M."/>
            <person name="Bloem J."/>
            <person name="Labutti K."/>
            <person name="Salamov A."/>
            <person name="Andreopoulos B."/>
            <person name="Baker S."/>
            <person name="Barry K."/>
            <person name="Bills G."/>
            <person name="Bluhm B."/>
            <person name="Cannon C."/>
            <person name="Castanera R."/>
            <person name="Culley D."/>
            <person name="Daum C."/>
            <person name="Ezra D."/>
            <person name="Gonzalez J."/>
            <person name="Henrissat B."/>
            <person name="Kuo A."/>
            <person name="Liang C."/>
            <person name="Lipzen A."/>
            <person name="Lutzoni F."/>
            <person name="Magnuson J."/>
            <person name="Mondo S."/>
            <person name="Nolan M."/>
            <person name="Ohm R."/>
            <person name="Pangilinan J."/>
            <person name="Park H.-J."/>
            <person name="Ramirez L."/>
            <person name="Alfaro M."/>
            <person name="Sun H."/>
            <person name="Tritt A."/>
            <person name="Yoshinaga Y."/>
            <person name="Zwiers L.-H."/>
            <person name="Turgeon B."/>
            <person name="Goodwin S."/>
            <person name="Spatafora J."/>
            <person name="Crous P."/>
            <person name="Grigoriev I."/>
        </authorList>
    </citation>
    <scope>NUCLEOTIDE SEQUENCE</scope>
    <source>
        <strain evidence="15">ATCC 16933</strain>
    </source>
</reference>
<gene>
    <name evidence="15" type="ORF">BDY21DRAFT_355601</name>
</gene>
<keyword evidence="9" id="KW-0627">Porphyrin biosynthesis</keyword>
<dbReference type="InterPro" id="IPR022418">
    <property type="entry name" value="Porphobilinogen_deaminase_C"/>
</dbReference>
<dbReference type="PANTHER" id="PTHR11557">
    <property type="entry name" value="PORPHOBILINOGEN DEAMINASE"/>
    <property type="match status" value="1"/>
</dbReference>
<keyword evidence="8" id="KW-0350">Heme biosynthesis</keyword>
<evidence type="ECO:0000256" key="1">
    <source>
        <dbReference type="ARBA" id="ARBA00001916"/>
    </source>
</evidence>
<dbReference type="SUPFAM" id="SSF53850">
    <property type="entry name" value="Periplasmic binding protein-like II"/>
    <property type="match status" value="1"/>
</dbReference>
<evidence type="ECO:0000256" key="3">
    <source>
        <dbReference type="ARBA" id="ARBA00004735"/>
    </source>
</evidence>
<keyword evidence="7" id="KW-0808">Transferase</keyword>
<dbReference type="Gene3D" id="3.40.190.10">
    <property type="entry name" value="Periplasmic binding protein-like II"/>
    <property type="match status" value="2"/>
</dbReference>
<proteinExistence type="inferred from homology"/>
<dbReference type="FunFam" id="3.40.190.10:FF:000005">
    <property type="entry name" value="Porphobilinogen deaminase"/>
    <property type="match status" value="1"/>
</dbReference>
<comment type="pathway">
    <text evidence="3">Porphyrin-containing compound metabolism; protoporphyrin-IX biosynthesis; coproporphyrinogen-III from 5-aminolevulinate: step 2/4.</text>
</comment>
<dbReference type="InterPro" id="IPR022417">
    <property type="entry name" value="Porphobilin_deaminase_N"/>
</dbReference>
<dbReference type="Proteomes" id="UP000799766">
    <property type="component" value="Unassembled WGS sequence"/>
</dbReference>
<evidence type="ECO:0000256" key="2">
    <source>
        <dbReference type="ARBA" id="ARBA00002869"/>
    </source>
</evidence>
<evidence type="ECO:0000256" key="7">
    <source>
        <dbReference type="ARBA" id="ARBA00022679"/>
    </source>
</evidence>
<evidence type="ECO:0000256" key="10">
    <source>
        <dbReference type="ARBA" id="ARBA00030685"/>
    </source>
</evidence>
<dbReference type="Pfam" id="PF01379">
    <property type="entry name" value="Porphobil_deam"/>
    <property type="match status" value="1"/>
</dbReference>
<organism evidence="15 16">
    <name type="scientific">Lineolata rhizophorae</name>
    <dbReference type="NCBI Taxonomy" id="578093"/>
    <lineage>
        <taxon>Eukaryota</taxon>
        <taxon>Fungi</taxon>
        <taxon>Dikarya</taxon>
        <taxon>Ascomycota</taxon>
        <taxon>Pezizomycotina</taxon>
        <taxon>Dothideomycetes</taxon>
        <taxon>Dothideomycetes incertae sedis</taxon>
        <taxon>Lineolatales</taxon>
        <taxon>Lineolataceae</taxon>
        <taxon>Lineolata</taxon>
    </lineage>
</organism>